<gene>
    <name evidence="1" type="ORF">E2C01_048610</name>
</gene>
<evidence type="ECO:0000313" key="1">
    <source>
        <dbReference type="EMBL" id="MPC54686.1"/>
    </source>
</evidence>
<sequence length="82" mass="9161">MSSVSRQQCKAARDALQYHALLGLPCDRWLSAFLEVSTGERGRVPCLVVALNGSALWVTHEAHGNLVLVTPWYSDEEAFYLR</sequence>
<evidence type="ECO:0000313" key="2">
    <source>
        <dbReference type="Proteomes" id="UP000324222"/>
    </source>
</evidence>
<dbReference type="Proteomes" id="UP000324222">
    <property type="component" value="Unassembled WGS sequence"/>
</dbReference>
<reference evidence="1 2" key="1">
    <citation type="submission" date="2019-05" db="EMBL/GenBank/DDBJ databases">
        <title>Another draft genome of Portunus trituberculatus and its Hox gene families provides insights of decapod evolution.</title>
        <authorList>
            <person name="Jeong J.-H."/>
            <person name="Song I."/>
            <person name="Kim S."/>
            <person name="Choi T."/>
            <person name="Kim D."/>
            <person name="Ryu S."/>
            <person name="Kim W."/>
        </authorList>
    </citation>
    <scope>NUCLEOTIDE SEQUENCE [LARGE SCALE GENOMIC DNA]</scope>
    <source>
        <tissue evidence="1">Muscle</tissue>
    </source>
</reference>
<organism evidence="1 2">
    <name type="scientific">Portunus trituberculatus</name>
    <name type="common">Swimming crab</name>
    <name type="synonym">Neptunus trituberculatus</name>
    <dbReference type="NCBI Taxonomy" id="210409"/>
    <lineage>
        <taxon>Eukaryota</taxon>
        <taxon>Metazoa</taxon>
        <taxon>Ecdysozoa</taxon>
        <taxon>Arthropoda</taxon>
        <taxon>Crustacea</taxon>
        <taxon>Multicrustacea</taxon>
        <taxon>Malacostraca</taxon>
        <taxon>Eumalacostraca</taxon>
        <taxon>Eucarida</taxon>
        <taxon>Decapoda</taxon>
        <taxon>Pleocyemata</taxon>
        <taxon>Brachyura</taxon>
        <taxon>Eubrachyura</taxon>
        <taxon>Portunoidea</taxon>
        <taxon>Portunidae</taxon>
        <taxon>Portuninae</taxon>
        <taxon>Portunus</taxon>
    </lineage>
</organism>
<dbReference type="EMBL" id="VSRR010012552">
    <property type="protein sequence ID" value="MPC54686.1"/>
    <property type="molecule type" value="Genomic_DNA"/>
</dbReference>
<protein>
    <submittedName>
        <fullName evidence="1">Uncharacterized protein</fullName>
    </submittedName>
</protein>
<accession>A0A5B7GB03</accession>
<comment type="caution">
    <text evidence="1">The sequence shown here is derived from an EMBL/GenBank/DDBJ whole genome shotgun (WGS) entry which is preliminary data.</text>
</comment>
<dbReference type="AlphaFoldDB" id="A0A5B7GB03"/>
<name>A0A5B7GB03_PORTR</name>
<keyword evidence="2" id="KW-1185">Reference proteome</keyword>
<proteinExistence type="predicted"/>